<dbReference type="Proteomes" id="UP000219356">
    <property type="component" value="Unassembled WGS sequence"/>
</dbReference>
<proteinExistence type="predicted"/>
<organism evidence="1 2">
    <name type="scientific">Terribacillus aidingensis</name>
    <dbReference type="NCBI Taxonomy" id="586416"/>
    <lineage>
        <taxon>Bacteria</taxon>
        <taxon>Bacillati</taxon>
        <taxon>Bacillota</taxon>
        <taxon>Bacilli</taxon>
        <taxon>Bacillales</taxon>
        <taxon>Bacillaceae</taxon>
        <taxon>Terribacillus</taxon>
    </lineage>
</organism>
<dbReference type="AlphaFoldDB" id="A0A285P301"/>
<dbReference type="EMBL" id="OBEK01000003">
    <property type="protein sequence ID" value="SNZ14536.1"/>
    <property type="molecule type" value="Genomic_DNA"/>
</dbReference>
<sequence length="210" mass="24815">MNKRDMAIIKDLERFRVMSRDDIAAIHFGKLKNPITSANMVLKRLARDGQIEVSKSFSPFVYFPYGSIMKRNSTKIPHFLSLVDVYKQITHYYMPRTFQIEPKYSKGLAEPDIYTEFNGTPFFIEVQRNVYSQKVMDQKIERYAALRYSEEFRSKRFPIVIMVSTTRYDIKSKDIRVFQTESIHEFIRNAERSRQPAKKPVQGTIKYKLG</sequence>
<gene>
    <name evidence="1" type="ORF">SAMN05421503_2458</name>
</gene>
<evidence type="ECO:0008006" key="3">
    <source>
        <dbReference type="Google" id="ProtNLM"/>
    </source>
</evidence>
<accession>A0A285P301</accession>
<name>A0A285P301_9BACI</name>
<evidence type="ECO:0000313" key="2">
    <source>
        <dbReference type="Proteomes" id="UP000219356"/>
    </source>
</evidence>
<keyword evidence="2" id="KW-1185">Reference proteome</keyword>
<evidence type="ECO:0000313" key="1">
    <source>
        <dbReference type="EMBL" id="SNZ14536.1"/>
    </source>
</evidence>
<protein>
    <recommendedName>
        <fullName evidence="3">Replication-relaxation</fullName>
    </recommendedName>
</protein>
<dbReference type="RefSeq" id="WP_097042520.1">
    <property type="nucleotide sequence ID" value="NZ_OBEK01000003.1"/>
</dbReference>
<dbReference type="OrthoDB" id="2903198at2"/>
<reference evidence="2" key="1">
    <citation type="submission" date="2017-09" db="EMBL/GenBank/DDBJ databases">
        <authorList>
            <person name="Varghese N."/>
            <person name="Submissions S."/>
        </authorList>
    </citation>
    <scope>NUCLEOTIDE SEQUENCE [LARGE SCALE GENOMIC DNA]</scope>
    <source>
        <strain evidence="2">CGMCC 1.8913</strain>
    </source>
</reference>